<feature type="compositionally biased region" description="Basic and acidic residues" evidence="1">
    <location>
        <begin position="98"/>
        <end position="120"/>
    </location>
</feature>
<organism evidence="2">
    <name type="scientific">Amphora coffeiformis</name>
    <dbReference type="NCBI Taxonomy" id="265554"/>
    <lineage>
        <taxon>Eukaryota</taxon>
        <taxon>Sar</taxon>
        <taxon>Stramenopiles</taxon>
        <taxon>Ochrophyta</taxon>
        <taxon>Bacillariophyta</taxon>
        <taxon>Bacillariophyceae</taxon>
        <taxon>Bacillariophycidae</taxon>
        <taxon>Thalassiophysales</taxon>
        <taxon>Catenulaceae</taxon>
        <taxon>Amphora</taxon>
    </lineage>
</organism>
<sequence>MSTNNFTNSFTSTGGVHNVTASNTNNYHDSSTVISSGNATASFFKNTSTSTITYNNNSNANPPTIDQRLDVGSTQPTERAVTHRGRDPPEVVGGGSKVVEERDASLTVEHSHENDSKDPPEIVGGSTPHEKRDASIVHEDDTKVSATAIVPEKMSDTINMKSVPWKYRAVFPVYAKSEKLEYNVDGKSTDYLAVEASVITEKKRMAIKCVILGEQKNGTFWLPIDVSMRALLLNPSTLVVHVGTGKVQFKRAWIPDASAIKIKSKNPTPLKLLHSDIFNATQPLIKSGAYAADTARQLKEAKATLAWMGGYNVDQFGAKLVDALATLFIQCGTADAVVSSQELAKQYAKQIGVLRLKSSFLDVFRNDNKFATYFQKMGSKILKEYNHQNYNHDKMFHAPKNAKNEERLLSILTSYLYDMGFLLE</sequence>
<evidence type="ECO:0000256" key="1">
    <source>
        <dbReference type="SAM" id="MobiDB-lite"/>
    </source>
</evidence>
<feature type="compositionally biased region" description="Low complexity" evidence="1">
    <location>
        <begin position="54"/>
        <end position="65"/>
    </location>
</feature>
<protein>
    <submittedName>
        <fullName evidence="2">Uncharacterized protein</fullName>
    </submittedName>
</protein>
<feature type="compositionally biased region" description="Basic and acidic residues" evidence="1">
    <location>
        <begin position="128"/>
        <end position="137"/>
    </location>
</feature>
<dbReference type="EMBL" id="HBIM01023794">
    <property type="protein sequence ID" value="CAE0420937.1"/>
    <property type="molecule type" value="Transcribed_RNA"/>
</dbReference>
<proteinExistence type="predicted"/>
<gene>
    <name evidence="2" type="ORF">ACOF00016_LOCUS17599</name>
</gene>
<accession>A0A7S3PD02</accession>
<evidence type="ECO:0000313" key="2">
    <source>
        <dbReference type="EMBL" id="CAE0420937.1"/>
    </source>
</evidence>
<name>A0A7S3PD02_9STRA</name>
<feature type="compositionally biased region" description="Basic and acidic residues" evidence="1">
    <location>
        <begin position="80"/>
        <end position="89"/>
    </location>
</feature>
<dbReference type="AlphaFoldDB" id="A0A7S3PD02"/>
<feature type="region of interest" description="Disordered" evidence="1">
    <location>
        <begin position="54"/>
        <end position="137"/>
    </location>
</feature>
<reference evidence="2" key="1">
    <citation type="submission" date="2021-01" db="EMBL/GenBank/DDBJ databases">
        <authorList>
            <person name="Corre E."/>
            <person name="Pelletier E."/>
            <person name="Niang G."/>
            <person name="Scheremetjew M."/>
            <person name="Finn R."/>
            <person name="Kale V."/>
            <person name="Holt S."/>
            <person name="Cochrane G."/>
            <person name="Meng A."/>
            <person name="Brown T."/>
            <person name="Cohen L."/>
        </authorList>
    </citation>
    <scope>NUCLEOTIDE SEQUENCE</scope>
    <source>
        <strain evidence="2">CCMP127</strain>
    </source>
</reference>